<feature type="compositionally biased region" description="Polar residues" evidence="2">
    <location>
        <begin position="60"/>
        <end position="72"/>
    </location>
</feature>
<gene>
    <name evidence="4" type="ORF">Cvel_33373</name>
</gene>
<feature type="modified residue" description="4-aspartylphosphate" evidence="1">
    <location>
        <position position="142"/>
    </location>
</feature>
<name>A0A0G4HY34_9ALVE</name>
<sequence>MERTHVETKSPVLEKDEMRFDAESTQREKGSKGPTLQSQTDLEEEGKKEMRERTEKEGNPTASAEPNFSSSTLKTETQDVPLHPYSIVKADVLLVDDDRFCLMGGSVAIRRLGFSVQTAEDGEDACDLVISKGGRFRFVLMDKNMARMEGPDAIRKMVSHFSSLSEGPKENVVEHEHVSSDHKRGNLQPSLPLSLPLATLCPRPFFIGCTGDATPEAISVFMQAGADRVLFKPLQPSKLKEVLAELEKGNRERGEEN</sequence>
<dbReference type="InterPro" id="IPR052048">
    <property type="entry name" value="ST_Response_Regulator"/>
</dbReference>
<dbReference type="InterPro" id="IPR011006">
    <property type="entry name" value="CheY-like_superfamily"/>
</dbReference>
<dbReference type="PANTHER" id="PTHR43228">
    <property type="entry name" value="TWO-COMPONENT RESPONSE REGULATOR"/>
    <property type="match status" value="1"/>
</dbReference>
<dbReference type="InterPro" id="IPR001789">
    <property type="entry name" value="Sig_transdc_resp-reg_receiver"/>
</dbReference>
<organism evidence="4">
    <name type="scientific">Chromera velia CCMP2878</name>
    <dbReference type="NCBI Taxonomy" id="1169474"/>
    <lineage>
        <taxon>Eukaryota</taxon>
        <taxon>Sar</taxon>
        <taxon>Alveolata</taxon>
        <taxon>Colpodellida</taxon>
        <taxon>Chromeraceae</taxon>
        <taxon>Chromera</taxon>
    </lineage>
</organism>
<accession>A0A0G4HY34</accession>
<dbReference type="PANTHER" id="PTHR43228:SF1">
    <property type="entry name" value="TWO-COMPONENT RESPONSE REGULATOR ARR22"/>
    <property type="match status" value="1"/>
</dbReference>
<dbReference type="CDD" id="cd17546">
    <property type="entry name" value="REC_hyHK_CKI1_RcsC-like"/>
    <property type="match status" value="1"/>
</dbReference>
<keyword evidence="1" id="KW-0597">Phosphoprotein</keyword>
<dbReference type="PhylomeDB" id="A0A0G4HY34"/>
<reference evidence="4" key="1">
    <citation type="submission" date="2014-11" db="EMBL/GenBank/DDBJ databases">
        <authorList>
            <person name="Otto D Thomas"/>
            <person name="Naeem Raeece"/>
        </authorList>
    </citation>
    <scope>NUCLEOTIDE SEQUENCE</scope>
</reference>
<feature type="compositionally biased region" description="Basic and acidic residues" evidence="2">
    <location>
        <begin position="1"/>
        <end position="31"/>
    </location>
</feature>
<dbReference type="SUPFAM" id="SSF52172">
    <property type="entry name" value="CheY-like"/>
    <property type="match status" value="1"/>
</dbReference>
<feature type="domain" description="Response regulatory" evidence="3">
    <location>
        <begin position="91"/>
        <end position="247"/>
    </location>
</feature>
<dbReference type="PROSITE" id="PS50110">
    <property type="entry name" value="RESPONSE_REGULATORY"/>
    <property type="match status" value="1"/>
</dbReference>
<dbReference type="Pfam" id="PF00072">
    <property type="entry name" value="Response_reg"/>
    <property type="match status" value="1"/>
</dbReference>
<dbReference type="AlphaFoldDB" id="A0A0G4HY34"/>
<dbReference type="SMART" id="SM00448">
    <property type="entry name" value="REC"/>
    <property type="match status" value="1"/>
</dbReference>
<evidence type="ECO:0000313" key="4">
    <source>
        <dbReference type="EMBL" id="CEM49419.1"/>
    </source>
</evidence>
<protein>
    <recommendedName>
        <fullName evidence="3">Response regulatory domain-containing protein</fullName>
    </recommendedName>
</protein>
<proteinExistence type="predicted"/>
<feature type="region of interest" description="Disordered" evidence="2">
    <location>
        <begin position="1"/>
        <end position="72"/>
    </location>
</feature>
<dbReference type="VEuPathDB" id="CryptoDB:Cvel_33373"/>
<dbReference type="GO" id="GO:0000160">
    <property type="term" value="P:phosphorelay signal transduction system"/>
    <property type="evidence" value="ECO:0007669"/>
    <property type="project" value="InterPro"/>
</dbReference>
<dbReference type="EMBL" id="CDMZ01004324">
    <property type="protein sequence ID" value="CEM49419.1"/>
    <property type="molecule type" value="Genomic_DNA"/>
</dbReference>
<dbReference type="Gene3D" id="3.40.50.2300">
    <property type="match status" value="1"/>
</dbReference>
<evidence type="ECO:0000259" key="3">
    <source>
        <dbReference type="PROSITE" id="PS50110"/>
    </source>
</evidence>
<evidence type="ECO:0000256" key="1">
    <source>
        <dbReference type="PROSITE-ProRule" id="PRU00169"/>
    </source>
</evidence>
<evidence type="ECO:0000256" key="2">
    <source>
        <dbReference type="SAM" id="MobiDB-lite"/>
    </source>
</evidence>
<feature type="compositionally biased region" description="Basic and acidic residues" evidence="2">
    <location>
        <begin position="45"/>
        <end position="58"/>
    </location>
</feature>